<sequence>MRQDIAIYDLDGTLLRRATFTPFLLFAARRIAPWRLVLAPVWIVAMAIYKLGAFSRQALKQFGLRLFLANIDDRRLAEVSSEFAATAVPGWIATGAARAMERDRAEGRLIIIATAAMAFYAERIGQLAGIDHVIATRWADFSGVRIDGRNCYGEEKLRRISAYLSEMGIDAENGHVRSYSDSFADAPMLEWSDEAVFVTASARATRRAQGRGWSVADFGKA</sequence>
<accession>A0A0G3XKC1</accession>
<dbReference type="STRING" id="1348774.AB433_07940"/>
<protein>
    <recommendedName>
        <fullName evidence="4">Haloacid dehalogenase</fullName>
    </recommendedName>
</protein>
<dbReference type="Gene3D" id="3.40.50.1000">
    <property type="entry name" value="HAD superfamily/HAD-like"/>
    <property type="match status" value="1"/>
</dbReference>
<keyword evidence="1" id="KW-0472">Membrane</keyword>
<dbReference type="KEGG" id="cna:AB433_07940"/>
<dbReference type="InterPro" id="IPR023214">
    <property type="entry name" value="HAD_sf"/>
</dbReference>
<dbReference type="InterPro" id="IPR036412">
    <property type="entry name" value="HAD-like_sf"/>
</dbReference>
<dbReference type="Gene3D" id="1.20.1440.100">
    <property type="entry name" value="SG protein - dephosphorylation function"/>
    <property type="match status" value="1"/>
</dbReference>
<proteinExistence type="predicted"/>
<gene>
    <name evidence="2" type="ORF">AB433_07940</name>
</gene>
<dbReference type="PATRIC" id="fig|1348774.3.peg.1664"/>
<dbReference type="Proteomes" id="UP000035287">
    <property type="component" value="Chromosome"/>
</dbReference>
<evidence type="ECO:0000313" key="2">
    <source>
        <dbReference type="EMBL" id="AKM11647.1"/>
    </source>
</evidence>
<evidence type="ECO:0000313" key="3">
    <source>
        <dbReference type="Proteomes" id="UP000035287"/>
    </source>
</evidence>
<evidence type="ECO:0008006" key="4">
    <source>
        <dbReference type="Google" id="ProtNLM"/>
    </source>
</evidence>
<keyword evidence="3" id="KW-1185">Reference proteome</keyword>
<keyword evidence="1" id="KW-0812">Transmembrane</keyword>
<dbReference type="Pfam" id="PF12710">
    <property type="entry name" value="HAD"/>
    <property type="match status" value="1"/>
</dbReference>
<dbReference type="NCBIfam" id="TIGR01488">
    <property type="entry name" value="HAD-SF-IB"/>
    <property type="match status" value="1"/>
</dbReference>
<reference evidence="2 3" key="1">
    <citation type="submission" date="2015-06" db="EMBL/GenBank/DDBJ databases">
        <authorList>
            <person name="Zeng Y."/>
            <person name="Huang Y."/>
        </authorList>
    </citation>
    <scope>NUCLEOTIDE SEQUENCE [LARGE SCALE GENOMIC DNA]</scope>
    <source>
        <strain evidence="2 3">PQ-2</strain>
    </source>
</reference>
<keyword evidence="1" id="KW-1133">Transmembrane helix</keyword>
<feature type="transmembrane region" description="Helical" evidence="1">
    <location>
        <begin position="32"/>
        <end position="52"/>
    </location>
</feature>
<organism evidence="2 3">
    <name type="scientific">Croceicoccus naphthovorans</name>
    <dbReference type="NCBI Taxonomy" id="1348774"/>
    <lineage>
        <taxon>Bacteria</taxon>
        <taxon>Pseudomonadati</taxon>
        <taxon>Pseudomonadota</taxon>
        <taxon>Alphaproteobacteria</taxon>
        <taxon>Sphingomonadales</taxon>
        <taxon>Erythrobacteraceae</taxon>
        <taxon>Croceicoccus</taxon>
    </lineage>
</organism>
<dbReference type="SUPFAM" id="SSF56784">
    <property type="entry name" value="HAD-like"/>
    <property type="match status" value="1"/>
</dbReference>
<dbReference type="EMBL" id="CP011770">
    <property type="protein sequence ID" value="AKM11647.1"/>
    <property type="molecule type" value="Genomic_DNA"/>
</dbReference>
<dbReference type="AlphaFoldDB" id="A0A0G3XKC1"/>
<evidence type="ECO:0000256" key="1">
    <source>
        <dbReference type="SAM" id="Phobius"/>
    </source>
</evidence>
<name>A0A0G3XKC1_9SPHN</name>